<protein>
    <submittedName>
        <fullName evidence="2">Uncharacterized protein</fullName>
    </submittedName>
</protein>
<organism evidence="2 3">
    <name type="scientific">Streptomyces albus (strain ATCC 21838 / DSM 41398 / FERM P-419 / JCM 4703 / NBRC 107858)</name>
    <dbReference type="NCBI Taxonomy" id="1081613"/>
    <lineage>
        <taxon>Bacteria</taxon>
        <taxon>Bacillati</taxon>
        <taxon>Actinomycetota</taxon>
        <taxon>Actinomycetes</taxon>
        <taxon>Kitasatosporales</taxon>
        <taxon>Streptomycetaceae</taxon>
        <taxon>Streptomyces</taxon>
    </lineage>
</organism>
<dbReference type="EMBL" id="CP010519">
    <property type="protein sequence ID" value="AJE82645.1"/>
    <property type="molecule type" value="Genomic_DNA"/>
</dbReference>
<feature type="compositionally biased region" description="Basic residues" evidence="1">
    <location>
        <begin position="43"/>
        <end position="54"/>
    </location>
</feature>
<evidence type="ECO:0000256" key="1">
    <source>
        <dbReference type="SAM" id="MobiDB-lite"/>
    </source>
</evidence>
<dbReference type="KEGG" id="sals:SLNWT_2269"/>
<dbReference type="Proteomes" id="UP000031523">
    <property type="component" value="Chromosome"/>
</dbReference>
<evidence type="ECO:0000313" key="2">
    <source>
        <dbReference type="EMBL" id="AJE82645.1"/>
    </source>
</evidence>
<sequence length="54" mass="6033">MEGHAVQRPDLGMLRAAQVQDTAARREGRARSRRSHAVCASRTRPRRVVAARLP</sequence>
<feature type="region of interest" description="Disordered" evidence="1">
    <location>
        <begin position="1"/>
        <end position="54"/>
    </location>
</feature>
<gene>
    <name evidence="2" type="ORF">SLNWT_2269</name>
</gene>
<accession>A0A0B5ETS5</accession>
<name>A0A0B5ETS5_STRA4</name>
<dbReference type="AlphaFoldDB" id="A0A0B5ETS5"/>
<evidence type="ECO:0000313" key="3">
    <source>
        <dbReference type="Proteomes" id="UP000031523"/>
    </source>
</evidence>
<reference evidence="2 3" key="1">
    <citation type="submission" date="2015-01" db="EMBL/GenBank/DDBJ databases">
        <title>Enhanced salinomycin production by adjusting the supply of polyketide extender units in Streptomyce albus DSM 41398.</title>
        <authorList>
            <person name="Lu C."/>
        </authorList>
    </citation>
    <scope>NUCLEOTIDE SEQUENCE [LARGE SCALE GENOMIC DNA]</scope>
    <source>
        <strain evidence="3">ATCC 21838 / DSM 41398 / FERM P-419 / JCM 4703 / NBRC 107858</strain>
    </source>
</reference>
<proteinExistence type="predicted"/>
<keyword evidence="3" id="KW-1185">Reference proteome</keyword>